<dbReference type="Proteomes" id="UP000184501">
    <property type="component" value="Unassembled WGS sequence"/>
</dbReference>
<evidence type="ECO:0000313" key="2">
    <source>
        <dbReference type="EMBL" id="SHE73385.1"/>
    </source>
</evidence>
<sequence length="261" mass="27499">MSRRHVPGPRPGRADNPNQAHVAEAGAKGDPVRRELVPLLALMSLPFLACTAHQGPSDLTTAPTGPSTAPTGDARARWVNAFCGVDVDLRAALARTLGTQPTGADTVQLRASYSQSLGEAATALERAVTTVGELRQSPPEPAAGEVARRTGEALTGVKQSVDAAKLRVDQANPANPQQFQQVVQGVSQDLKQRLDQFRDPTDELRVSRDLERAREHAPNCRQLDVARSTAPTAPTAPVPPVPPAPTTPATPPTVKSVPPTS</sequence>
<feature type="region of interest" description="Disordered" evidence="1">
    <location>
        <begin position="210"/>
        <end position="261"/>
    </location>
</feature>
<dbReference type="AlphaFoldDB" id="A0A1M4VWT8"/>
<feature type="compositionally biased region" description="Low complexity" evidence="1">
    <location>
        <begin position="252"/>
        <end position="261"/>
    </location>
</feature>
<evidence type="ECO:0000313" key="3">
    <source>
        <dbReference type="Proteomes" id="UP000184501"/>
    </source>
</evidence>
<keyword evidence="3" id="KW-1185">Reference proteome</keyword>
<reference evidence="2 3" key="1">
    <citation type="submission" date="2016-11" db="EMBL/GenBank/DDBJ databases">
        <authorList>
            <person name="Jaros S."/>
            <person name="Januszkiewicz K."/>
            <person name="Wedrychowicz H."/>
        </authorList>
    </citation>
    <scope>NUCLEOTIDE SEQUENCE [LARGE SCALE GENOMIC DNA]</scope>
    <source>
        <strain evidence="2 3">DSM 44523</strain>
    </source>
</reference>
<dbReference type="STRING" id="2017.SAMN05444320_101918"/>
<organism evidence="2 3">
    <name type="scientific">Streptoalloteichus hindustanus</name>
    <dbReference type="NCBI Taxonomy" id="2017"/>
    <lineage>
        <taxon>Bacteria</taxon>
        <taxon>Bacillati</taxon>
        <taxon>Actinomycetota</taxon>
        <taxon>Actinomycetes</taxon>
        <taxon>Pseudonocardiales</taxon>
        <taxon>Pseudonocardiaceae</taxon>
        <taxon>Streptoalloteichus</taxon>
    </lineage>
</organism>
<feature type="compositionally biased region" description="Pro residues" evidence="1">
    <location>
        <begin position="234"/>
        <end position="251"/>
    </location>
</feature>
<feature type="region of interest" description="Disordered" evidence="1">
    <location>
        <begin position="1"/>
        <end position="29"/>
    </location>
</feature>
<accession>A0A1M4VWT8</accession>
<protein>
    <submittedName>
        <fullName evidence="2">Uncharacterized protein</fullName>
    </submittedName>
</protein>
<gene>
    <name evidence="2" type="ORF">SAMN05444320_101918</name>
</gene>
<evidence type="ECO:0000256" key="1">
    <source>
        <dbReference type="SAM" id="MobiDB-lite"/>
    </source>
</evidence>
<name>A0A1M4VWT8_STRHI</name>
<dbReference type="EMBL" id="FQVN01000001">
    <property type="protein sequence ID" value="SHE73385.1"/>
    <property type="molecule type" value="Genomic_DNA"/>
</dbReference>
<proteinExistence type="predicted"/>